<keyword evidence="2" id="KW-0012">Acyltransferase</keyword>
<keyword evidence="1 4" id="KW-0808">Transferase</keyword>
<proteinExistence type="predicted"/>
<reference evidence="4 5" key="1">
    <citation type="journal article" date="2016" name="Front. Microbiol.">
        <title>Genome and transcriptome sequences reveal the specific parasitism of the nematophagous Purpureocillium lilacinum 36-1.</title>
        <authorList>
            <person name="Xie J."/>
            <person name="Li S."/>
            <person name="Mo C."/>
            <person name="Xiao X."/>
            <person name="Peng D."/>
            <person name="Wang G."/>
            <person name="Xiao Y."/>
        </authorList>
    </citation>
    <scope>NUCLEOTIDE SEQUENCE [LARGE SCALE GENOMIC DNA]</scope>
    <source>
        <strain evidence="4 5">36-1</strain>
    </source>
</reference>
<evidence type="ECO:0000313" key="5">
    <source>
        <dbReference type="Proteomes" id="UP000245956"/>
    </source>
</evidence>
<dbReference type="PANTHER" id="PTHR43800:SF1">
    <property type="entry name" value="PEPTIDYL-LYSINE N-ACETYLTRANSFERASE YJAB"/>
    <property type="match status" value="1"/>
</dbReference>
<evidence type="ECO:0000256" key="2">
    <source>
        <dbReference type="ARBA" id="ARBA00023315"/>
    </source>
</evidence>
<feature type="domain" description="N-acetyltransferase" evidence="3">
    <location>
        <begin position="111"/>
        <end position="262"/>
    </location>
</feature>
<dbReference type="Proteomes" id="UP000245956">
    <property type="component" value="Unassembled WGS sequence"/>
</dbReference>
<evidence type="ECO:0000313" key="4">
    <source>
        <dbReference type="EMBL" id="PWI71642.1"/>
    </source>
</evidence>
<dbReference type="PANTHER" id="PTHR43800">
    <property type="entry name" value="PEPTIDYL-LYSINE N-ACETYLTRANSFERASE YJAB"/>
    <property type="match status" value="1"/>
</dbReference>
<dbReference type="CDD" id="cd04301">
    <property type="entry name" value="NAT_SF"/>
    <property type="match status" value="1"/>
</dbReference>
<dbReference type="GO" id="GO:0016747">
    <property type="term" value="F:acyltransferase activity, transferring groups other than amino-acyl groups"/>
    <property type="evidence" value="ECO:0007669"/>
    <property type="project" value="InterPro"/>
</dbReference>
<protein>
    <submittedName>
        <fullName evidence="4">GCN5-N-acetyltransferase</fullName>
    </submittedName>
</protein>
<evidence type="ECO:0000256" key="1">
    <source>
        <dbReference type="ARBA" id="ARBA00022679"/>
    </source>
</evidence>
<dbReference type="EMBL" id="LCWV01000007">
    <property type="protein sequence ID" value="PWI71642.1"/>
    <property type="molecule type" value="Genomic_DNA"/>
</dbReference>
<dbReference type="SUPFAM" id="SSF55729">
    <property type="entry name" value="Acyl-CoA N-acyltransferases (Nat)"/>
    <property type="match status" value="1"/>
</dbReference>
<organism evidence="4 5">
    <name type="scientific">Purpureocillium lilacinum</name>
    <name type="common">Paecilomyces lilacinus</name>
    <dbReference type="NCBI Taxonomy" id="33203"/>
    <lineage>
        <taxon>Eukaryota</taxon>
        <taxon>Fungi</taxon>
        <taxon>Dikarya</taxon>
        <taxon>Ascomycota</taxon>
        <taxon>Pezizomycotina</taxon>
        <taxon>Sordariomycetes</taxon>
        <taxon>Hypocreomycetidae</taxon>
        <taxon>Hypocreales</taxon>
        <taxon>Ophiocordycipitaceae</taxon>
        <taxon>Purpureocillium</taxon>
    </lineage>
</organism>
<dbReference type="InterPro" id="IPR016181">
    <property type="entry name" value="Acyl_CoA_acyltransferase"/>
</dbReference>
<comment type="caution">
    <text evidence="4">The sequence shown here is derived from an EMBL/GenBank/DDBJ whole genome shotgun (WGS) entry which is preliminary data.</text>
</comment>
<dbReference type="AlphaFoldDB" id="A0A2U3EAX8"/>
<dbReference type="Gene3D" id="3.40.630.30">
    <property type="match status" value="1"/>
</dbReference>
<dbReference type="Pfam" id="PF00583">
    <property type="entry name" value="Acetyltransf_1"/>
    <property type="match status" value="1"/>
</dbReference>
<dbReference type="InterPro" id="IPR000182">
    <property type="entry name" value="GNAT_dom"/>
</dbReference>
<dbReference type="PROSITE" id="PS51186">
    <property type="entry name" value="GNAT"/>
    <property type="match status" value="1"/>
</dbReference>
<gene>
    <name evidence="4" type="ORF">PCL_11736</name>
</gene>
<sequence length="281" mass="30851">MRGSGAGVIDRVKAGPRNKRFLELAGAGGGASAGHHPRRDESIIVCLSWYEINAAGARLTPQCLSAVTLDAIISLRERLATYEPLTTKPFAPAVPRRTKSQVQQAVQQTMATIRPATAADAPLLPAIERSAGQAFAQIPSLAWIASDEPQSEQRHLDLIRRGVSWVAVDDGDAPIGFLNGEVLDGNLHIWEMSVHEKHQAKGVGRALMAQAREWTERRGLLAMTLTTFRDVPWNERFYKSAGFVTLGVTDVTPALQEILEEEVKNGLPRDRRCAMRWESSK</sequence>
<evidence type="ECO:0000259" key="3">
    <source>
        <dbReference type="PROSITE" id="PS51186"/>
    </source>
</evidence>
<name>A0A2U3EAX8_PURLI</name>
<accession>A0A2U3EAX8</accession>